<evidence type="ECO:0000313" key="2">
    <source>
        <dbReference type="EMBL" id="KAK4107836.1"/>
    </source>
</evidence>
<protein>
    <submittedName>
        <fullName evidence="2">Uncharacterized protein</fullName>
    </submittedName>
</protein>
<feature type="compositionally biased region" description="Polar residues" evidence="1">
    <location>
        <begin position="1"/>
        <end position="11"/>
    </location>
</feature>
<accession>A0AAN6QI35</accession>
<reference evidence="2" key="2">
    <citation type="submission" date="2023-05" db="EMBL/GenBank/DDBJ databases">
        <authorList>
            <consortium name="Lawrence Berkeley National Laboratory"/>
            <person name="Steindorff A."/>
            <person name="Hensen N."/>
            <person name="Bonometti L."/>
            <person name="Westerberg I."/>
            <person name="Brannstrom I.O."/>
            <person name="Guillou S."/>
            <person name="Cros-Aarteil S."/>
            <person name="Calhoun S."/>
            <person name="Haridas S."/>
            <person name="Kuo A."/>
            <person name="Mondo S."/>
            <person name="Pangilinan J."/>
            <person name="Riley R."/>
            <person name="Labutti K."/>
            <person name="Andreopoulos B."/>
            <person name="Lipzen A."/>
            <person name="Chen C."/>
            <person name="Yanf M."/>
            <person name="Daum C."/>
            <person name="Ng V."/>
            <person name="Clum A."/>
            <person name="Ohm R."/>
            <person name="Martin F."/>
            <person name="Silar P."/>
            <person name="Natvig D."/>
            <person name="Lalanne C."/>
            <person name="Gautier V."/>
            <person name="Ament-Velasquez S.L."/>
            <person name="Kruys A."/>
            <person name="Hutchinson M.I."/>
            <person name="Powell A.J."/>
            <person name="Barry K."/>
            <person name="Miller A.N."/>
            <person name="Grigoriev I.V."/>
            <person name="Debuchy R."/>
            <person name="Gladieux P."/>
            <person name="Thoren M.H."/>
            <person name="Johannesson H."/>
        </authorList>
    </citation>
    <scope>NUCLEOTIDE SEQUENCE</scope>
    <source>
        <strain evidence="2">CBS 508.74</strain>
    </source>
</reference>
<dbReference type="Proteomes" id="UP001302812">
    <property type="component" value="Unassembled WGS sequence"/>
</dbReference>
<proteinExistence type="predicted"/>
<dbReference type="EMBL" id="MU853368">
    <property type="protein sequence ID" value="KAK4107836.1"/>
    <property type="molecule type" value="Genomic_DNA"/>
</dbReference>
<dbReference type="GeneID" id="89942348"/>
<evidence type="ECO:0000256" key="1">
    <source>
        <dbReference type="SAM" id="MobiDB-lite"/>
    </source>
</evidence>
<name>A0AAN6QI35_9PEZI</name>
<gene>
    <name evidence="2" type="ORF">N656DRAFT_802283</name>
</gene>
<dbReference type="AlphaFoldDB" id="A0AAN6QI35"/>
<keyword evidence="3" id="KW-1185">Reference proteome</keyword>
<feature type="compositionally biased region" description="Acidic residues" evidence="1">
    <location>
        <begin position="27"/>
        <end position="37"/>
    </location>
</feature>
<dbReference type="RefSeq" id="XP_064665406.1">
    <property type="nucleotide sequence ID" value="XM_064818223.1"/>
</dbReference>
<feature type="region of interest" description="Disordered" evidence="1">
    <location>
        <begin position="1"/>
        <end position="47"/>
    </location>
</feature>
<organism evidence="2 3">
    <name type="scientific">Canariomyces notabilis</name>
    <dbReference type="NCBI Taxonomy" id="2074819"/>
    <lineage>
        <taxon>Eukaryota</taxon>
        <taxon>Fungi</taxon>
        <taxon>Dikarya</taxon>
        <taxon>Ascomycota</taxon>
        <taxon>Pezizomycotina</taxon>
        <taxon>Sordariomycetes</taxon>
        <taxon>Sordariomycetidae</taxon>
        <taxon>Sordariales</taxon>
        <taxon>Chaetomiaceae</taxon>
        <taxon>Canariomyces</taxon>
    </lineage>
</organism>
<sequence length="246" mass="27730">MDGENRNNPTPGSKRKQQHQPSSRSEEESELSGSDEDPPSKQVMLSPGPLAGYTFGFDPRINVNIKVVEGEVVKLNFGVKERDSRVLRGPKEKVPALWEIPVLEEWNEALSRRVVGALLSVVSPTVRLFLATNPRGRKNETYKIILLPGAQVHDLSAYDKRVLLDHWRCLIKWAKTAVISQLTETAVPPLDEFMTQYFERLLEPGDHGAGADDFTEFCKLLSSIAEPSIWKWKTREARAQRALVQT</sequence>
<reference evidence="2" key="1">
    <citation type="journal article" date="2023" name="Mol. Phylogenet. Evol.">
        <title>Genome-scale phylogeny and comparative genomics of the fungal order Sordariales.</title>
        <authorList>
            <person name="Hensen N."/>
            <person name="Bonometti L."/>
            <person name="Westerberg I."/>
            <person name="Brannstrom I.O."/>
            <person name="Guillou S."/>
            <person name="Cros-Aarteil S."/>
            <person name="Calhoun S."/>
            <person name="Haridas S."/>
            <person name="Kuo A."/>
            <person name="Mondo S."/>
            <person name="Pangilinan J."/>
            <person name="Riley R."/>
            <person name="LaButti K."/>
            <person name="Andreopoulos B."/>
            <person name="Lipzen A."/>
            <person name="Chen C."/>
            <person name="Yan M."/>
            <person name="Daum C."/>
            <person name="Ng V."/>
            <person name="Clum A."/>
            <person name="Steindorff A."/>
            <person name="Ohm R.A."/>
            <person name="Martin F."/>
            <person name="Silar P."/>
            <person name="Natvig D.O."/>
            <person name="Lalanne C."/>
            <person name="Gautier V."/>
            <person name="Ament-Velasquez S.L."/>
            <person name="Kruys A."/>
            <person name="Hutchinson M.I."/>
            <person name="Powell A.J."/>
            <person name="Barry K."/>
            <person name="Miller A.N."/>
            <person name="Grigoriev I.V."/>
            <person name="Debuchy R."/>
            <person name="Gladieux P."/>
            <person name="Hiltunen Thoren M."/>
            <person name="Johannesson H."/>
        </authorList>
    </citation>
    <scope>NUCLEOTIDE SEQUENCE</scope>
    <source>
        <strain evidence="2">CBS 508.74</strain>
    </source>
</reference>
<comment type="caution">
    <text evidence="2">The sequence shown here is derived from an EMBL/GenBank/DDBJ whole genome shotgun (WGS) entry which is preliminary data.</text>
</comment>
<evidence type="ECO:0000313" key="3">
    <source>
        <dbReference type="Proteomes" id="UP001302812"/>
    </source>
</evidence>